<feature type="compositionally biased region" description="Basic and acidic residues" evidence="1">
    <location>
        <begin position="339"/>
        <end position="349"/>
    </location>
</feature>
<comment type="caution">
    <text evidence="2">The sequence shown here is derived from an EMBL/GenBank/DDBJ whole genome shotgun (WGS) entry which is preliminary data.</text>
</comment>
<proteinExistence type="predicted"/>
<evidence type="ECO:0000313" key="2">
    <source>
        <dbReference type="EMBL" id="ROO83746.1"/>
    </source>
</evidence>
<reference evidence="2 3" key="1">
    <citation type="submission" date="2018-11" db="EMBL/GenBank/DDBJ databases">
        <title>Sequencing the genomes of 1000 actinobacteria strains.</title>
        <authorList>
            <person name="Klenk H.-P."/>
        </authorList>
    </citation>
    <scope>NUCLEOTIDE SEQUENCE [LARGE SCALE GENOMIC DNA]</scope>
    <source>
        <strain evidence="2 3">DSM 44254</strain>
    </source>
</reference>
<protein>
    <recommendedName>
        <fullName evidence="4">WD40 repeat protein</fullName>
    </recommendedName>
</protein>
<organism evidence="2 3">
    <name type="scientific">Actinocorallia herbida</name>
    <dbReference type="NCBI Taxonomy" id="58109"/>
    <lineage>
        <taxon>Bacteria</taxon>
        <taxon>Bacillati</taxon>
        <taxon>Actinomycetota</taxon>
        <taxon>Actinomycetes</taxon>
        <taxon>Streptosporangiales</taxon>
        <taxon>Thermomonosporaceae</taxon>
        <taxon>Actinocorallia</taxon>
    </lineage>
</organism>
<keyword evidence="3" id="KW-1185">Reference proteome</keyword>
<dbReference type="EMBL" id="RJKE01000001">
    <property type="protein sequence ID" value="ROO83746.1"/>
    <property type="molecule type" value="Genomic_DNA"/>
</dbReference>
<evidence type="ECO:0008006" key="4">
    <source>
        <dbReference type="Google" id="ProtNLM"/>
    </source>
</evidence>
<name>A0A3N1CR04_9ACTN</name>
<sequence length="360" mass="38372">MCSLVATVVACAGPSAPQAGTGGTPVVMDLAEAHPGAAAAIVSFSARMRPGLRLHAATVTPDGLVAGSLLDARRLTRSLVLVDPRTGRATATLRENPSDDPADGVRFRPVVADDRYVAWAETSFSDEDWKIMLHDRRSGRTRVVADGSKWRSRCGIGLSPIFLAEGRLWFSACSPGPQGTPSVYSADLAAPKPRLWRTATSLTGFGPAGRRFATLHTGDTWMPRGTVILDAEGQIVEHVPESGPRGLSAELSVWRNGEGMSGLRLRHGGRDWDLPHQPSSVEAAGPFAAWTTVPTAETPIPSIWLYDSRTATALRLSDTDNNAAFSLTQAHVLWTDSATHGEDGPRPETLHLLPLPALTS</sequence>
<feature type="region of interest" description="Disordered" evidence="1">
    <location>
        <begin position="338"/>
        <end position="360"/>
    </location>
</feature>
<dbReference type="AlphaFoldDB" id="A0A3N1CR04"/>
<evidence type="ECO:0000256" key="1">
    <source>
        <dbReference type="SAM" id="MobiDB-lite"/>
    </source>
</evidence>
<dbReference type="SUPFAM" id="SSF69322">
    <property type="entry name" value="Tricorn protease domain 2"/>
    <property type="match status" value="1"/>
</dbReference>
<accession>A0A3N1CR04</accession>
<dbReference type="Proteomes" id="UP000272400">
    <property type="component" value="Unassembled WGS sequence"/>
</dbReference>
<evidence type="ECO:0000313" key="3">
    <source>
        <dbReference type="Proteomes" id="UP000272400"/>
    </source>
</evidence>
<gene>
    <name evidence="2" type="ORF">EDD29_1255</name>
</gene>